<reference evidence="2 3" key="1">
    <citation type="submission" date="2024-04" db="EMBL/GenBank/DDBJ databases">
        <title>New Clade of Flavobacterium.</title>
        <authorList>
            <person name="Matos L."/>
            <person name="Proenca D.N."/>
            <person name="Fransisco R.M."/>
            <person name="Chung A.P."/>
            <person name="Maccario L."/>
            <person name="Sorensen S.J."/>
            <person name="Morais P.V."/>
        </authorList>
    </citation>
    <scope>NUCLEOTIDE SEQUENCE [LARGE SCALE GENOMIC DNA]</scope>
    <source>
        <strain evidence="2 3">FZUC8N2.13</strain>
    </source>
</reference>
<dbReference type="InterPro" id="IPR036812">
    <property type="entry name" value="NAD(P)_OxRdtase_dom_sf"/>
</dbReference>
<dbReference type="InterPro" id="IPR053135">
    <property type="entry name" value="AKR2_Oxidoreductase"/>
</dbReference>
<dbReference type="InterPro" id="IPR023210">
    <property type="entry name" value="NADP_OxRdtase_dom"/>
</dbReference>
<dbReference type="InterPro" id="IPR020471">
    <property type="entry name" value="AKR"/>
</dbReference>
<dbReference type="CDD" id="cd19086">
    <property type="entry name" value="AKR_AKR11C1"/>
    <property type="match status" value="1"/>
</dbReference>
<proteinExistence type="predicted"/>
<dbReference type="Pfam" id="PF00248">
    <property type="entry name" value="Aldo_ket_red"/>
    <property type="match status" value="1"/>
</dbReference>
<dbReference type="PANTHER" id="PTHR43312:SF1">
    <property type="entry name" value="NADP-DEPENDENT OXIDOREDUCTASE DOMAIN-CONTAINING PROTEIN"/>
    <property type="match status" value="1"/>
</dbReference>
<feature type="domain" description="NADP-dependent oxidoreductase" evidence="1">
    <location>
        <begin position="15"/>
        <end position="317"/>
    </location>
</feature>
<dbReference type="Proteomes" id="UP001574169">
    <property type="component" value="Unassembled WGS sequence"/>
</dbReference>
<dbReference type="RefSeq" id="WP_373405777.1">
    <property type="nucleotide sequence ID" value="NZ_JBCFQL010000004.1"/>
</dbReference>
<comment type="caution">
    <text evidence="2">The sequence shown here is derived from an EMBL/GenBank/DDBJ whole genome shotgun (WGS) entry which is preliminary data.</text>
</comment>
<dbReference type="EMBL" id="JBCFQL010000004">
    <property type="protein sequence ID" value="MFA9190774.1"/>
    <property type="molecule type" value="Genomic_DNA"/>
</dbReference>
<evidence type="ECO:0000313" key="2">
    <source>
        <dbReference type="EMBL" id="MFA9190774.1"/>
    </source>
</evidence>
<keyword evidence="3" id="KW-1185">Reference proteome</keyword>
<evidence type="ECO:0000313" key="3">
    <source>
        <dbReference type="Proteomes" id="UP001574169"/>
    </source>
</evidence>
<accession>A0ABV4TCK7</accession>
<protein>
    <submittedName>
        <fullName evidence="2">Aldo/keto reductase</fullName>
        <ecNumber evidence="2">1.1.1.-</ecNumber>
    </submittedName>
</protein>
<keyword evidence="2" id="KW-0560">Oxidoreductase</keyword>
<dbReference type="GO" id="GO:0016491">
    <property type="term" value="F:oxidoreductase activity"/>
    <property type="evidence" value="ECO:0007669"/>
    <property type="project" value="UniProtKB-KW"/>
</dbReference>
<dbReference type="SUPFAM" id="SSF51430">
    <property type="entry name" value="NAD(P)-linked oxidoreductase"/>
    <property type="match status" value="1"/>
</dbReference>
<organism evidence="2 3">
    <name type="scientific">Flavobacterium zubiriense</name>
    <dbReference type="NCBI Taxonomy" id="3138075"/>
    <lineage>
        <taxon>Bacteria</taxon>
        <taxon>Pseudomonadati</taxon>
        <taxon>Bacteroidota</taxon>
        <taxon>Flavobacteriia</taxon>
        <taxon>Flavobacteriales</taxon>
        <taxon>Flavobacteriaceae</taxon>
        <taxon>Flavobacterium</taxon>
    </lineage>
</organism>
<gene>
    <name evidence="2" type="ORF">AAGV28_05260</name>
</gene>
<dbReference type="PRINTS" id="PR00069">
    <property type="entry name" value="ALDKETRDTASE"/>
</dbReference>
<dbReference type="PANTHER" id="PTHR43312">
    <property type="entry name" value="D-THREO-ALDOSE 1-DEHYDROGENASE"/>
    <property type="match status" value="1"/>
</dbReference>
<evidence type="ECO:0000259" key="1">
    <source>
        <dbReference type="Pfam" id="PF00248"/>
    </source>
</evidence>
<name>A0ABV4TCK7_9FLAO</name>
<dbReference type="EC" id="1.1.1.-" evidence="2"/>
<dbReference type="Gene3D" id="3.20.20.100">
    <property type="entry name" value="NADP-dependent oxidoreductase domain"/>
    <property type="match status" value="1"/>
</dbReference>
<sequence length="328" mass="37146">MNYRKLGKTNFEISEIALGTWQVGGKWGSPFNDKTADELLNTAIDKGINFIDTADVYENGLSETAVGRVIRSRSERIYVATKCGRHINPHVNEGYQPQVLQKYVEDSLKRLKLETIDLIQLHCPPTEVYYRPEIFELFDKLKQEGKIQNLGVSVEKVEEGLKAIEFPNVTSVQIIFNLFRQRPSELFFKEAQKKNIGIIARVPLASGLLTGKFSSKTIFDSQDHRFFNREGAAFDKGETFSGINYELGLIAVNKLKELFPEVQNLAPLALQWILSFNEVSCIIPGASTESHVLSNLSTLDLPLLTPEKIAAMNAIYEQYIKKEVQQLW</sequence>